<evidence type="ECO:0000256" key="1">
    <source>
        <dbReference type="SAM" id="Phobius"/>
    </source>
</evidence>
<dbReference type="Proteomes" id="UP000291213">
    <property type="component" value="Unassembled WGS sequence"/>
</dbReference>
<proteinExistence type="predicted"/>
<dbReference type="PIRSF" id="PIRSF019678">
    <property type="entry name" value="UCP019678"/>
    <property type="match status" value="1"/>
</dbReference>
<dbReference type="EMBL" id="BDMD01000043">
    <property type="protein sequence ID" value="GBF09129.1"/>
    <property type="molecule type" value="Genomic_DNA"/>
</dbReference>
<feature type="transmembrane region" description="Helical" evidence="1">
    <location>
        <begin position="145"/>
        <end position="175"/>
    </location>
</feature>
<feature type="transmembrane region" description="Helical" evidence="1">
    <location>
        <begin position="22"/>
        <end position="48"/>
    </location>
</feature>
<feature type="transmembrane region" description="Helical" evidence="1">
    <location>
        <begin position="60"/>
        <end position="86"/>
    </location>
</feature>
<accession>A0A401H9X4</accession>
<comment type="caution">
    <text evidence="2">The sequence shown here is derived from an EMBL/GenBank/DDBJ whole genome shotgun (WGS) entry which is preliminary data.</text>
</comment>
<dbReference type="InterPro" id="IPR010397">
    <property type="entry name" value="DUF996"/>
</dbReference>
<feature type="transmembrane region" description="Helical" evidence="1">
    <location>
        <begin position="98"/>
        <end position="124"/>
    </location>
</feature>
<evidence type="ECO:0000313" key="3">
    <source>
        <dbReference type="Proteomes" id="UP000291213"/>
    </source>
</evidence>
<reference evidence="2 3" key="1">
    <citation type="submission" date="2017-02" db="EMBL/GenBank/DDBJ databases">
        <title>isolation and characterization of a novel temperate virus Aeropyrum globular virus 1 infecting hyperthermophilic archaeon Aeropyrum.</title>
        <authorList>
            <person name="Yumiya M."/>
            <person name="Yoshida T."/>
            <person name="Sako Y."/>
        </authorList>
    </citation>
    <scope>NUCLEOTIDE SEQUENCE [LARGE SCALE GENOMIC DNA]</scope>
    <source>
        <strain evidence="2 3">YK1-12-2013</strain>
    </source>
</reference>
<dbReference type="Pfam" id="PF06195">
    <property type="entry name" value="DUF996"/>
    <property type="match status" value="1"/>
</dbReference>
<name>A0A401H9X4_AERPX</name>
<evidence type="ECO:0008006" key="4">
    <source>
        <dbReference type="Google" id="ProtNLM"/>
    </source>
</evidence>
<keyword evidence="1" id="KW-0812">Transmembrane</keyword>
<sequence>MELTSIPQDIGTARMLGIAGSALVLLGILIPFLSLIGFVLVLVSLYMLSKQMGEESIFRNAAISVVLSIAGFIVFAFLTGASFFAISGALGSGELTALTAAGIGSLLAGFVILYIAMVASAVFFRRALEALAGRTGVDMFRHAGLAYLVGSITLIVLVGILIILIAWALLLVGFIQLRPEQGMGAQAAIQEGPGESIGQT</sequence>
<protein>
    <recommendedName>
        <fullName evidence="4">DUF996 domain-containing protein</fullName>
    </recommendedName>
</protein>
<dbReference type="AlphaFoldDB" id="A0A401H9X4"/>
<gene>
    <name evidence="2" type="ORF">apy_08540</name>
</gene>
<evidence type="ECO:0000313" key="2">
    <source>
        <dbReference type="EMBL" id="GBF09129.1"/>
    </source>
</evidence>
<organism evidence="2 3">
    <name type="scientific">Aeropyrum pernix</name>
    <dbReference type="NCBI Taxonomy" id="56636"/>
    <lineage>
        <taxon>Archaea</taxon>
        <taxon>Thermoproteota</taxon>
        <taxon>Thermoprotei</taxon>
        <taxon>Desulfurococcales</taxon>
        <taxon>Desulfurococcaceae</taxon>
        <taxon>Aeropyrum</taxon>
    </lineage>
</organism>
<keyword evidence="1" id="KW-1133">Transmembrane helix</keyword>
<keyword evidence="1" id="KW-0472">Membrane</keyword>